<reference evidence="7 8" key="1">
    <citation type="submission" date="2019-07" db="EMBL/GenBank/DDBJ databases">
        <title>Insights of Desulfuromonas acetexigens electromicrobiology.</title>
        <authorList>
            <person name="Katuri K."/>
            <person name="Sapireddy V."/>
            <person name="Shaw D.R."/>
            <person name="Saikaly P."/>
        </authorList>
    </citation>
    <scope>NUCLEOTIDE SEQUENCE [LARGE SCALE GENOMIC DNA]</scope>
    <source>
        <strain evidence="7 8">2873</strain>
    </source>
</reference>
<keyword evidence="4 6" id="KW-1133">Transmembrane helix</keyword>
<sequence>MIDEGRKRLRNFLEEDLWRMEAESLSRPRALLLRQARVVIAAFQGFFADRCMLRASALTYATLLSVVPLLALMFAVLKGFGVQNALEPLILNNLAPGTEDVVTQIIHYIDNTNVARLGFVGLAALVLTVLTLLSNIEKSFNYIWGVDETRPMLRRFSDYFSVVTIGPIFVLAAISMTSSLASNDLIAHLRENSYLGPLVPLLFKSIPYVGMWITFTVLYIFMPNTRVNTSAALVGGILGGTLWQLAQWGYVHFQVGVGRYNAIYGTMAALPIFMVWLYVSWLIVLLGLEVSYAWQNLRRASSDIRGPEVNFASRELVSLTAMLVIAENFYRGEKPWDLARIAAHINLPPRLAQDILGHLTRLGFLSEVRDGKAGGPAYQPGCALDTLTVHGLLQGLKADGARYTRLRKTPERELVREIEETIDGAGREALAGLTLRTLVGRLQDLRGEGKVQLSVENSARENSPSAKTA</sequence>
<keyword evidence="2" id="KW-1003">Cell membrane</keyword>
<name>A0A550JLQ4_9BACT</name>
<dbReference type="OrthoDB" id="9808671at2"/>
<dbReference type="Gene3D" id="1.10.10.10">
    <property type="entry name" value="Winged helix-like DNA-binding domain superfamily/Winged helix DNA-binding domain"/>
    <property type="match status" value="1"/>
</dbReference>
<dbReference type="GO" id="GO:0005886">
    <property type="term" value="C:plasma membrane"/>
    <property type="evidence" value="ECO:0007669"/>
    <property type="project" value="UniProtKB-SubCell"/>
</dbReference>
<organism evidence="7 8">
    <name type="scientific">Trichloromonas acetexigens</name>
    <dbReference type="NCBI Taxonomy" id="38815"/>
    <lineage>
        <taxon>Bacteria</taxon>
        <taxon>Pseudomonadati</taxon>
        <taxon>Thermodesulfobacteriota</taxon>
        <taxon>Desulfuromonadia</taxon>
        <taxon>Desulfuromonadales</taxon>
        <taxon>Trichloromonadaceae</taxon>
        <taxon>Trichloromonas</taxon>
    </lineage>
</organism>
<accession>A0A550JLQ4</accession>
<protein>
    <submittedName>
        <fullName evidence="7">YihY family inner membrane protein</fullName>
    </submittedName>
</protein>
<comment type="subcellular location">
    <subcellularLocation>
        <location evidence="1">Cell membrane</location>
        <topology evidence="1">Multi-pass membrane protein</topology>
    </subcellularLocation>
</comment>
<dbReference type="EMBL" id="VJVV01000001">
    <property type="protein sequence ID" value="TRO84136.1"/>
    <property type="molecule type" value="Genomic_DNA"/>
</dbReference>
<dbReference type="InterPro" id="IPR036388">
    <property type="entry name" value="WH-like_DNA-bd_sf"/>
</dbReference>
<evidence type="ECO:0000313" key="7">
    <source>
        <dbReference type="EMBL" id="TRO84136.1"/>
    </source>
</evidence>
<keyword evidence="5 6" id="KW-0472">Membrane</keyword>
<keyword evidence="3 6" id="KW-0812">Transmembrane</keyword>
<evidence type="ECO:0000256" key="2">
    <source>
        <dbReference type="ARBA" id="ARBA00022475"/>
    </source>
</evidence>
<dbReference type="AlphaFoldDB" id="A0A550JLQ4"/>
<feature type="transmembrane region" description="Helical" evidence="6">
    <location>
        <begin position="159"/>
        <end position="181"/>
    </location>
</feature>
<dbReference type="InterPro" id="IPR017039">
    <property type="entry name" value="Virul_fac_BrkB"/>
</dbReference>
<feature type="transmembrane region" description="Helical" evidence="6">
    <location>
        <begin position="262"/>
        <end position="288"/>
    </location>
</feature>
<feature type="transmembrane region" description="Helical" evidence="6">
    <location>
        <begin position="114"/>
        <end position="133"/>
    </location>
</feature>
<dbReference type="PANTHER" id="PTHR30213">
    <property type="entry name" value="INNER MEMBRANE PROTEIN YHJD"/>
    <property type="match status" value="1"/>
</dbReference>
<feature type="transmembrane region" description="Helical" evidence="6">
    <location>
        <begin position="57"/>
        <end position="77"/>
    </location>
</feature>
<comment type="caution">
    <text evidence="7">The sequence shown here is derived from an EMBL/GenBank/DDBJ whole genome shotgun (WGS) entry which is preliminary data.</text>
</comment>
<evidence type="ECO:0000313" key="8">
    <source>
        <dbReference type="Proteomes" id="UP000317155"/>
    </source>
</evidence>
<dbReference type="PANTHER" id="PTHR30213:SF0">
    <property type="entry name" value="UPF0761 MEMBRANE PROTEIN YIHY"/>
    <property type="match status" value="1"/>
</dbReference>
<evidence type="ECO:0000256" key="1">
    <source>
        <dbReference type="ARBA" id="ARBA00004651"/>
    </source>
</evidence>
<evidence type="ECO:0000256" key="4">
    <source>
        <dbReference type="ARBA" id="ARBA00022989"/>
    </source>
</evidence>
<keyword evidence="8" id="KW-1185">Reference proteome</keyword>
<gene>
    <name evidence="7" type="ORF">FL622_00090</name>
</gene>
<proteinExistence type="predicted"/>
<dbReference type="Proteomes" id="UP000317155">
    <property type="component" value="Unassembled WGS sequence"/>
</dbReference>
<evidence type="ECO:0000256" key="5">
    <source>
        <dbReference type="ARBA" id="ARBA00023136"/>
    </source>
</evidence>
<dbReference type="Pfam" id="PF03631">
    <property type="entry name" value="Virul_fac_BrkB"/>
    <property type="match status" value="1"/>
</dbReference>
<evidence type="ECO:0000256" key="6">
    <source>
        <dbReference type="SAM" id="Phobius"/>
    </source>
</evidence>
<dbReference type="NCBIfam" id="TIGR00765">
    <property type="entry name" value="yihY_not_rbn"/>
    <property type="match status" value="1"/>
</dbReference>
<feature type="transmembrane region" description="Helical" evidence="6">
    <location>
        <begin position="201"/>
        <end position="222"/>
    </location>
</feature>
<evidence type="ECO:0000256" key="3">
    <source>
        <dbReference type="ARBA" id="ARBA00022692"/>
    </source>
</evidence>
<feature type="transmembrane region" description="Helical" evidence="6">
    <location>
        <begin position="229"/>
        <end position="250"/>
    </location>
</feature>